<evidence type="ECO:0000259" key="2">
    <source>
        <dbReference type="PROSITE" id="PS51819"/>
    </source>
</evidence>
<dbReference type="GO" id="GO:0046491">
    <property type="term" value="P:L-methylmalonyl-CoA metabolic process"/>
    <property type="evidence" value="ECO:0007669"/>
    <property type="project" value="TreeGrafter"/>
</dbReference>
<comment type="caution">
    <text evidence="3">The sequence shown here is derived from an EMBL/GenBank/DDBJ whole genome shotgun (WGS) entry which is preliminary data.</text>
</comment>
<evidence type="ECO:0000313" key="4">
    <source>
        <dbReference type="Proteomes" id="UP001174909"/>
    </source>
</evidence>
<dbReference type="GO" id="GO:0046872">
    <property type="term" value="F:metal ion binding"/>
    <property type="evidence" value="ECO:0007669"/>
    <property type="project" value="UniProtKB-KW"/>
</dbReference>
<evidence type="ECO:0000256" key="1">
    <source>
        <dbReference type="ARBA" id="ARBA00022723"/>
    </source>
</evidence>
<dbReference type="Pfam" id="PF00903">
    <property type="entry name" value="Glyoxalase"/>
    <property type="match status" value="1"/>
</dbReference>
<proteinExistence type="predicted"/>
<dbReference type="Gene3D" id="3.10.180.10">
    <property type="entry name" value="2,3-Dihydroxybiphenyl 1,2-Dioxygenase, domain 1"/>
    <property type="match status" value="1"/>
</dbReference>
<evidence type="ECO:0000313" key="3">
    <source>
        <dbReference type="EMBL" id="CAI8000310.1"/>
    </source>
</evidence>
<dbReference type="InterPro" id="IPR037523">
    <property type="entry name" value="VOC_core"/>
</dbReference>
<gene>
    <name evidence="3" type="ORF">GBAR_LOCUS2893</name>
</gene>
<dbReference type="InterPro" id="IPR029068">
    <property type="entry name" value="Glyas_Bleomycin-R_OHBP_Dase"/>
</dbReference>
<dbReference type="PANTHER" id="PTHR43048">
    <property type="entry name" value="METHYLMALONYL-COA EPIMERASE"/>
    <property type="match status" value="1"/>
</dbReference>
<dbReference type="EMBL" id="CASHTH010000397">
    <property type="protein sequence ID" value="CAI8000310.1"/>
    <property type="molecule type" value="Genomic_DNA"/>
</dbReference>
<accession>A0AA35W5L1</accession>
<dbReference type="Proteomes" id="UP001174909">
    <property type="component" value="Unassembled WGS sequence"/>
</dbReference>
<dbReference type="PANTHER" id="PTHR43048:SF3">
    <property type="entry name" value="METHYLMALONYL-COA EPIMERASE, MITOCHONDRIAL"/>
    <property type="match status" value="1"/>
</dbReference>
<name>A0AA35W5L1_GEOBA</name>
<organism evidence="3 4">
    <name type="scientific">Geodia barretti</name>
    <name type="common">Barrett's horny sponge</name>
    <dbReference type="NCBI Taxonomy" id="519541"/>
    <lineage>
        <taxon>Eukaryota</taxon>
        <taxon>Metazoa</taxon>
        <taxon>Porifera</taxon>
        <taxon>Demospongiae</taxon>
        <taxon>Heteroscleromorpha</taxon>
        <taxon>Tetractinellida</taxon>
        <taxon>Astrophorina</taxon>
        <taxon>Geodiidae</taxon>
        <taxon>Geodia</taxon>
    </lineage>
</organism>
<keyword evidence="1" id="KW-0479">Metal-binding</keyword>
<protein>
    <recommendedName>
        <fullName evidence="2">VOC domain-containing protein</fullName>
    </recommendedName>
</protein>
<sequence length="129" mass="14073">MGFVCNHLHLRSEDPDNAAKFYVDNFGASIAETRPLSTTVSHRLELNGQPLLTVSGRADGEDPVAGSTEPRYGLDHFGFETDDIQAAFSQFKSTGANIICDPWTMPSGSQVMFVEAPDKVSLEIIQRPS</sequence>
<dbReference type="InterPro" id="IPR051785">
    <property type="entry name" value="MMCE/EMCE_epimerase"/>
</dbReference>
<feature type="domain" description="VOC" evidence="2">
    <location>
        <begin position="4"/>
        <end position="127"/>
    </location>
</feature>
<keyword evidence="4" id="KW-1185">Reference proteome</keyword>
<dbReference type="GO" id="GO:0004493">
    <property type="term" value="F:methylmalonyl-CoA epimerase activity"/>
    <property type="evidence" value="ECO:0007669"/>
    <property type="project" value="TreeGrafter"/>
</dbReference>
<dbReference type="InterPro" id="IPR004360">
    <property type="entry name" value="Glyas_Fos-R_dOase_dom"/>
</dbReference>
<dbReference type="SUPFAM" id="SSF54593">
    <property type="entry name" value="Glyoxalase/Bleomycin resistance protein/Dihydroxybiphenyl dioxygenase"/>
    <property type="match status" value="1"/>
</dbReference>
<dbReference type="AlphaFoldDB" id="A0AA35W5L1"/>
<reference evidence="3" key="1">
    <citation type="submission" date="2023-03" db="EMBL/GenBank/DDBJ databases">
        <authorList>
            <person name="Steffen K."/>
            <person name="Cardenas P."/>
        </authorList>
    </citation>
    <scope>NUCLEOTIDE SEQUENCE</scope>
</reference>
<dbReference type="PROSITE" id="PS51819">
    <property type="entry name" value="VOC"/>
    <property type="match status" value="1"/>
</dbReference>